<protein>
    <submittedName>
        <fullName evidence="2">Uncharacterized protein</fullName>
    </submittedName>
</protein>
<accession>A0A1V4AUF5</accession>
<feature type="transmembrane region" description="Helical" evidence="1">
    <location>
        <begin position="20"/>
        <end position="42"/>
    </location>
</feature>
<dbReference type="Proteomes" id="UP000189681">
    <property type="component" value="Unassembled WGS sequence"/>
</dbReference>
<evidence type="ECO:0000313" key="2">
    <source>
        <dbReference type="EMBL" id="OOP56762.1"/>
    </source>
</evidence>
<keyword evidence="1" id="KW-0472">Membrane</keyword>
<dbReference type="EMBL" id="AYTS01000061">
    <property type="protein sequence ID" value="OOP56762.1"/>
    <property type="molecule type" value="Genomic_DNA"/>
</dbReference>
<evidence type="ECO:0000256" key="1">
    <source>
        <dbReference type="SAM" id="Phobius"/>
    </source>
</evidence>
<organism evidence="2 3">
    <name type="scientific">Candidatus Brocadia carolinensis</name>
    <dbReference type="NCBI Taxonomy" id="1004156"/>
    <lineage>
        <taxon>Bacteria</taxon>
        <taxon>Pseudomonadati</taxon>
        <taxon>Planctomycetota</taxon>
        <taxon>Candidatus Brocadiia</taxon>
        <taxon>Candidatus Brocadiales</taxon>
        <taxon>Candidatus Brocadiaceae</taxon>
        <taxon>Candidatus Brocadia</taxon>
    </lineage>
</organism>
<evidence type="ECO:0000313" key="3">
    <source>
        <dbReference type="Proteomes" id="UP000189681"/>
    </source>
</evidence>
<sequence length="377" mass="42211">MCPPSSNTHMQNKRVWLKWVIITCSLALGVPLAAIFVIPSFISEDFIQQKVDKAVKKRIESVQEIGPVSFHWPNKVNIPYLTIQRQGKKSDAPIYFGQIQGTFQLLPALRKEIVVKKLFIRQINYQNRLLVEDLTTDTFSFKDGVLTTRVHCKVNEGPATVQGVIDLHQKRPTFDLAFEAKGVNITQDIPVIDLIPVFVVKDGDIGGLLSLNGTMQGNGLGKEMLNKELVATVNFKLKDGYIRGNKILSSLLEILGEPDRYSFDTMEAVIQINDGKIYTQKMEMQGPLANITASGMAEFEGSISYDALVQLHKERMGKDIEKITGVLLGQNAVPIEIRGTTKDPKVAVKLNTESLEHLFKGLVNDFLRKPKKEKKHN</sequence>
<dbReference type="InterPro" id="IPR052894">
    <property type="entry name" value="AsmA-related"/>
</dbReference>
<dbReference type="STRING" id="1004156.AYP45_07015"/>
<dbReference type="GO" id="GO:0005886">
    <property type="term" value="C:plasma membrane"/>
    <property type="evidence" value="ECO:0007669"/>
    <property type="project" value="TreeGrafter"/>
</dbReference>
<name>A0A1V4AUF5_9BACT</name>
<comment type="caution">
    <text evidence="2">The sequence shown here is derived from an EMBL/GenBank/DDBJ whole genome shotgun (WGS) entry which is preliminary data.</text>
</comment>
<dbReference type="GO" id="GO:0090313">
    <property type="term" value="P:regulation of protein targeting to membrane"/>
    <property type="evidence" value="ECO:0007669"/>
    <property type="project" value="TreeGrafter"/>
</dbReference>
<reference evidence="2 3" key="1">
    <citation type="journal article" date="2017" name="Water Res.">
        <title>Discovery and metagenomic analysis of an anammox bacterial enrichment related to Candidatus "Brocadia caroliniensis" in a full-scale glycerol-fed nitritation-denitritation separate centrate treatment process.</title>
        <authorList>
            <person name="Park H."/>
            <person name="Brotto A.C."/>
            <person name="van Loosdrecht M.C."/>
            <person name="Chandran K."/>
        </authorList>
    </citation>
    <scope>NUCLEOTIDE SEQUENCE [LARGE SCALE GENOMIC DNA]</scope>
    <source>
        <strain evidence="2">26THWARD</strain>
    </source>
</reference>
<dbReference type="PANTHER" id="PTHR30441:SF8">
    <property type="entry name" value="DUF748 DOMAIN-CONTAINING PROTEIN"/>
    <property type="match status" value="1"/>
</dbReference>
<dbReference type="AlphaFoldDB" id="A0A1V4AUF5"/>
<gene>
    <name evidence="2" type="ORF">AYP45_07015</name>
</gene>
<keyword evidence="1" id="KW-1133">Transmembrane helix</keyword>
<proteinExistence type="predicted"/>
<dbReference type="PANTHER" id="PTHR30441">
    <property type="entry name" value="DUF748 DOMAIN-CONTAINING PROTEIN"/>
    <property type="match status" value="1"/>
</dbReference>
<keyword evidence="1" id="KW-0812">Transmembrane</keyword>